<dbReference type="PANTHER" id="PTHR34383:SF3">
    <property type="entry name" value="POLYPHOSPHATE:AMP PHOSPHOTRANSFERASE"/>
    <property type="match status" value="1"/>
</dbReference>
<evidence type="ECO:0000259" key="5">
    <source>
        <dbReference type="Pfam" id="PF03976"/>
    </source>
</evidence>
<proteinExistence type="inferred from homology"/>
<evidence type="ECO:0000256" key="1">
    <source>
        <dbReference type="ARBA" id="ARBA00009924"/>
    </source>
</evidence>
<evidence type="ECO:0000256" key="3">
    <source>
        <dbReference type="ARBA" id="ARBA00022777"/>
    </source>
</evidence>
<dbReference type="GO" id="GO:0008976">
    <property type="term" value="F:polyphosphate kinase activity"/>
    <property type="evidence" value="ECO:0007669"/>
    <property type="project" value="InterPro"/>
</dbReference>
<dbReference type="InterPro" id="IPR022300">
    <property type="entry name" value="PPK2-rel_1"/>
</dbReference>
<dbReference type="AlphaFoldDB" id="A0A1I3LVU3"/>
<evidence type="ECO:0000313" key="6">
    <source>
        <dbReference type="EMBL" id="SFI88891.1"/>
    </source>
</evidence>
<dbReference type="Pfam" id="PF03976">
    <property type="entry name" value="PPK2"/>
    <property type="match status" value="1"/>
</dbReference>
<feature type="compositionally biased region" description="Basic and acidic residues" evidence="4">
    <location>
        <begin position="8"/>
        <end position="30"/>
    </location>
</feature>
<keyword evidence="3" id="KW-0418">Kinase</keyword>
<dbReference type="Gene3D" id="3.40.50.300">
    <property type="entry name" value="P-loop containing nucleotide triphosphate hydrolases"/>
    <property type="match status" value="1"/>
</dbReference>
<accession>A0A1I3LVU3</accession>
<name>A0A1I3LVU3_9PLAN</name>
<comment type="similarity">
    <text evidence="1">Belongs to the polyphosphate kinase 2 (PPK2) family. Class I subfamily.</text>
</comment>
<reference evidence="7" key="1">
    <citation type="submission" date="2016-10" db="EMBL/GenBank/DDBJ databases">
        <authorList>
            <person name="Varghese N."/>
            <person name="Submissions S."/>
        </authorList>
    </citation>
    <scope>NUCLEOTIDE SEQUENCE [LARGE SCALE GENOMIC DNA]</scope>
    <source>
        <strain evidence="7">DSM 26348</strain>
    </source>
</reference>
<evidence type="ECO:0000256" key="2">
    <source>
        <dbReference type="ARBA" id="ARBA00022679"/>
    </source>
</evidence>
<evidence type="ECO:0000256" key="4">
    <source>
        <dbReference type="SAM" id="MobiDB-lite"/>
    </source>
</evidence>
<dbReference type="InterPro" id="IPR027417">
    <property type="entry name" value="P-loop_NTPase"/>
</dbReference>
<dbReference type="InterPro" id="IPR016898">
    <property type="entry name" value="Polyphosphate_phosphotransfera"/>
</dbReference>
<dbReference type="PIRSF" id="PIRSF028756">
    <property type="entry name" value="PPK2_prd"/>
    <property type="match status" value="1"/>
</dbReference>
<keyword evidence="2 6" id="KW-0808">Transferase</keyword>
<dbReference type="PANTHER" id="PTHR34383">
    <property type="entry name" value="POLYPHOSPHATE:AMP PHOSPHOTRANSFERASE-RELATED"/>
    <property type="match status" value="1"/>
</dbReference>
<dbReference type="STRING" id="1576369.SAMN05421753_11381"/>
<dbReference type="GO" id="GO:0006797">
    <property type="term" value="P:polyphosphate metabolic process"/>
    <property type="evidence" value="ECO:0007669"/>
    <property type="project" value="InterPro"/>
</dbReference>
<dbReference type="SUPFAM" id="SSF52540">
    <property type="entry name" value="P-loop containing nucleoside triphosphate hydrolases"/>
    <property type="match status" value="1"/>
</dbReference>
<evidence type="ECO:0000313" key="7">
    <source>
        <dbReference type="Proteomes" id="UP000199518"/>
    </source>
</evidence>
<dbReference type="RefSeq" id="WP_092052356.1">
    <property type="nucleotide sequence ID" value="NZ_FOQD01000013.1"/>
</dbReference>
<feature type="region of interest" description="Disordered" evidence="4">
    <location>
        <begin position="1"/>
        <end position="30"/>
    </location>
</feature>
<dbReference type="NCBIfam" id="TIGR03709">
    <property type="entry name" value="PPK2_rel_1"/>
    <property type="match status" value="1"/>
</dbReference>
<organism evidence="6 7">
    <name type="scientific">Planctomicrobium piriforme</name>
    <dbReference type="NCBI Taxonomy" id="1576369"/>
    <lineage>
        <taxon>Bacteria</taxon>
        <taxon>Pseudomonadati</taxon>
        <taxon>Planctomycetota</taxon>
        <taxon>Planctomycetia</taxon>
        <taxon>Planctomycetales</taxon>
        <taxon>Planctomycetaceae</taxon>
        <taxon>Planctomicrobium</taxon>
    </lineage>
</organism>
<gene>
    <name evidence="6" type="ORF">SAMN05421753_11381</name>
</gene>
<protein>
    <submittedName>
        <fullName evidence="6">Polyphosphate:nucleotide phosphotransferase, PPK2 family</fullName>
    </submittedName>
</protein>
<dbReference type="InterPro" id="IPR022488">
    <property type="entry name" value="PPK2-related"/>
</dbReference>
<dbReference type="EMBL" id="FOQD01000013">
    <property type="protein sequence ID" value="SFI88891.1"/>
    <property type="molecule type" value="Genomic_DNA"/>
</dbReference>
<sequence length="267" mass="31652">MPHSHRIAPGEKVDLSKISTRGKEYHDDRDQADREFKRFRNELDDLQTRLYAEGRQKLLIVLQAMDAGGKDGVTRSVFKEVNPQGIRIESFKAPSAEELSHDYLWRIHQRVPAKGMIAVFNRSHYEDVLVVRVDELVPKKMWEARFEQINQFEKYLSDNGTRILKFFIHISREEQLERFQERLDDPEKHWKFSIDDIKKRQKWDKYMAAYEDVLSKCSTDYAPWHVIPGDHNWYRNWAVAQVITETLHEMNPQYPPLAEGLKGLKLE</sequence>
<feature type="domain" description="Polyphosphate kinase-2-related" evidence="5">
    <location>
        <begin position="28"/>
        <end position="253"/>
    </location>
</feature>
<keyword evidence="7" id="KW-1185">Reference proteome</keyword>
<dbReference type="OrthoDB" id="9775224at2"/>
<dbReference type="Proteomes" id="UP000199518">
    <property type="component" value="Unassembled WGS sequence"/>
</dbReference>